<comment type="subcellular location">
    <subcellularLocation>
        <location evidence="1">Cytoplasm</location>
    </subcellularLocation>
</comment>
<dbReference type="GO" id="GO:0004869">
    <property type="term" value="F:cysteine-type endopeptidase inhibitor activity"/>
    <property type="evidence" value="ECO:0007669"/>
    <property type="project" value="UniProtKB-KW"/>
</dbReference>
<evidence type="ECO:0000313" key="8">
    <source>
        <dbReference type="Proteomes" id="UP000007799"/>
    </source>
</evidence>
<evidence type="ECO:0000259" key="6">
    <source>
        <dbReference type="SMART" id="SM00043"/>
    </source>
</evidence>
<dbReference type="STRING" id="946362.F2U3V0"/>
<keyword evidence="3" id="KW-0963">Cytoplasm</keyword>
<dbReference type="FunCoup" id="F2U3V0">
    <property type="interactions" value="380"/>
</dbReference>
<proteinExistence type="inferred from homology"/>
<dbReference type="PRINTS" id="PR00295">
    <property type="entry name" value="STEFINA"/>
</dbReference>
<comment type="similarity">
    <text evidence="2">Belongs to the cystatin family.</text>
</comment>
<dbReference type="FunFam" id="3.10.450.10:FF:000001">
    <property type="entry name" value="Cystatin-A"/>
    <property type="match status" value="1"/>
</dbReference>
<dbReference type="OrthoDB" id="2429551at2759"/>
<keyword evidence="4" id="KW-0646">Protease inhibitor</keyword>
<organism evidence="8">
    <name type="scientific">Salpingoeca rosetta (strain ATCC 50818 / BSB-021)</name>
    <dbReference type="NCBI Taxonomy" id="946362"/>
    <lineage>
        <taxon>Eukaryota</taxon>
        <taxon>Choanoflagellata</taxon>
        <taxon>Craspedida</taxon>
        <taxon>Salpingoecidae</taxon>
        <taxon>Salpingoeca</taxon>
    </lineage>
</organism>
<keyword evidence="8" id="KW-1185">Reference proteome</keyword>
<dbReference type="PANTHER" id="PTHR11414:SF21">
    <property type="entry name" value="CYSTATIN 14A, TANDEM DUPLICATE 1-RELATED"/>
    <property type="match status" value="1"/>
</dbReference>
<dbReference type="GO" id="GO:0005829">
    <property type="term" value="C:cytosol"/>
    <property type="evidence" value="ECO:0007669"/>
    <property type="project" value="TreeGrafter"/>
</dbReference>
<dbReference type="SMART" id="SM00043">
    <property type="entry name" value="CY"/>
    <property type="match status" value="1"/>
</dbReference>
<feature type="domain" description="Cystatin" evidence="6">
    <location>
        <begin position="3"/>
        <end position="97"/>
    </location>
</feature>
<dbReference type="PANTHER" id="PTHR11414">
    <property type="entry name" value="CYSTATIN FAMILY MEMBER"/>
    <property type="match status" value="1"/>
</dbReference>
<dbReference type="OMA" id="DNRYMHL"/>
<protein>
    <recommendedName>
        <fullName evidence="6">Cystatin domain-containing protein</fullName>
    </recommendedName>
</protein>
<keyword evidence="5" id="KW-0789">Thiol protease inhibitor</keyword>
<evidence type="ECO:0000256" key="4">
    <source>
        <dbReference type="ARBA" id="ARBA00022690"/>
    </source>
</evidence>
<dbReference type="Pfam" id="PF00031">
    <property type="entry name" value="Cystatin"/>
    <property type="match status" value="1"/>
</dbReference>
<dbReference type="KEGG" id="sre:PTSG_02962"/>
<dbReference type="InParanoid" id="F2U3V0"/>
<evidence type="ECO:0000313" key="7">
    <source>
        <dbReference type="EMBL" id="EGD82294.1"/>
    </source>
</evidence>
<dbReference type="eggNOG" id="ENOG502SF2X">
    <property type="taxonomic scope" value="Eukaryota"/>
</dbReference>
<reference evidence="7" key="1">
    <citation type="submission" date="2009-08" db="EMBL/GenBank/DDBJ databases">
        <title>Annotation of Salpingoeca rosetta.</title>
        <authorList>
            <consortium name="The Broad Institute Genome Sequencing Platform"/>
            <person name="Russ C."/>
            <person name="Cuomo C."/>
            <person name="Burger G."/>
            <person name="Gray M.W."/>
            <person name="Holland P.W.H."/>
            <person name="King N."/>
            <person name="Lang F.B.F."/>
            <person name="Roger A.J."/>
            <person name="Ruiz-Trillo I."/>
            <person name="Young S.K."/>
            <person name="Zeng Q."/>
            <person name="Gargeya S."/>
            <person name="Alvarado L."/>
            <person name="Berlin A."/>
            <person name="Chapman S.B."/>
            <person name="Chen Z."/>
            <person name="Freedman E."/>
            <person name="Gellesch M."/>
            <person name="Goldberg J."/>
            <person name="Griggs A."/>
            <person name="Gujja S."/>
            <person name="Heilman E."/>
            <person name="Heiman D."/>
            <person name="Howarth C."/>
            <person name="Mehta T."/>
            <person name="Neiman D."/>
            <person name="Pearson M."/>
            <person name="Roberts A."/>
            <person name="Saif S."/>
            <person name="Shea T."/>
            <person name="Shenoy N."/>
            <person name="Sisk P."/>
            <person name="Stolte C."/>
            <person name="Sykes S."/>
            <person name="White J."/>
            <person name="Yandava C."/>
            <person name="Haas B."/>
            <person name="Nusbaum C."/>
            <person name="Birren B."/>
        </authorList>
    </citation>
    <scope>NUCLEOTIDE SEQUENCE [LARGE SCALE GENOMIC DNA]</scope>
    <source>
        <strain evidence="7">ATCC 50818</strain>
    </source>
</reference>
<dbReference type="SUPFAM" id="SSF54403">
    <property type="entry name" value="Cystatin/monellin"/>
    <property type="match status" value="1"/>
</dbReference>
<evidence type="ECO:0000256" key="1">
    <source>
        <dbReference type="ARBA" id="ARBA00004496"/>
    </source>
</evidence>
<dbReference type="GeneID" id="16077062"/>
<accession>F2U3V0</accession>
<dbReference type="Proteomes" id="UP000007799">
    <property type="component" value="Unassembled WGS sequence"/>
</dbReference>
<dbReference type="InterPro" id="IPR001713">
    <property type="entry name" value="Prot_inh_stefin"/>
</dbReference>
<dbReference type="InterPro" id="IPR046350">
    <property type="entry name" value="Cystatin_sf"/>
</dbReference>
<dbReference type="EMBL" id="GL832960">
    <property type="protein sequence ID" value="EGD82294.1"/>
    <property type="molecule type" value="Genomic_DNA"/>
</dbReference>
<sequence length="97" mass="10534">MSTMVGGVGQARPVDDELRSVVSQVRGDIEAKAGKQFETFEPVSYATQVVAGTHFFIKVNVGDSHLHAKVFRSLPPVSFEVKEVQLGKTAEDPVNSF</sequence>
<dbReference type="RefSeq" id="XP_004996477.1">
    <property type="nucleotide sequence ID" value="XM_004996420.1"/>
</dbReference>
<dbReference type="InterPro" id="IPR000010">
    <property type="entry name" value="Cystatin_dom"/>
</dbReference>
<evidence type="ECO:0000256" key="3">
    <source>
        <dbReference type="ARBA" id="ARBA00022490"/>
    </source>
</evidence>
<name>F2U3V0_SALR5</name>
<gene>
    <name evidence="7" type="ORF">PTSG_02962</name>
</gene>
<evidence type="ECO:0000256" key="5">
    <source>
        <dbReference type="ARBA" id="ARBA00022704"/>
    </source>
</evidence>
<dbReference type="AlphaFoldDB" id="F2U3V0"/>
<evidence type="ECO:0000256" key="2">
    <source>
        <dbReference type="ARBA" id="ARBA00009403"/>
    </source>
</evidence>
<dbReference type="Gene3D" id="3.10.450.10">
    <property type="match status" value="1"/>
</dbReference>